<sequence length="37" mass="4086">MKTKLLIIGLLVSVLAGCIVVPAHPYAYRPAPRVYVY</sequence>
<name>A0A0J1CNS4_9BURK</name>
<dbReference type="AlphaFoldDB" id="A0A0J1CNS4"/>
<evidence type="ECO:0000313" key="1">
    <source>
        <dbReference type="EMBL" id="KLU22312.1"/>
    </source>
</evidence>
<keyword evidence="1" id="KW-0449">Lipoprotein</keyword>
<protein>
    <submittedName>
        <fullName evidence="1">Lipoprotein</fullName>
    </submittedName>
</protein>
<dbReference type="EMBL" id="AEJF01000184">
    <property type="protein sequence ID" value="KLU22312.1"/>
    <property type="molecule type" value="Genomic_DNA"/>
</dbReference>
<comment type="caution">
    <text evidence="1">The sequence shown here is derived from an EMBL/GenBank/DDBJ whole genome shotgun (WGS) entry which is preliminary data.</text>
</comment>
<reference evidence="1 2" key="1">
    <citation type="journal article" date="2015" name="Genome Announc.">
        <title>Draft Genome Sequence of Burkholderia sp. Strain PML1(12), an Ectomycorrhizosphere-Inhabiting Bacterium with Effective Mineral-Weathering Ability.</title>
        <authorList>
            <person name="Uroz S."/>
            <person name="Oger P."/>
        </authorList>
    </citation>
    <scope>NUCLEOTIDE SEQUENCE [LARGE SCALE GENOMIC DNA]</scope>
    <source>
        <strain evidence="2">PML1(12)</strain>
    </source>
</reference>
<keyword evidence="2" id="KW-1185">Reference proteome</keyword>
<organism evidence="1 2">
    <name type="scientific">Caballeronia mineralivorans PML1(12)</name>
    <dbReference type="NCBI Taxonomy" id="908627"/>
    <lineage>
        <taxon>Bacteria</taxon>
        <taxon>Pseudomonadati</taxon>
        <taxon>Pseudomonadota</taxon>
        <taxon>Betaproteobacteria</taxon>
        <taxon>Burkholderiales</taxon>
        <taxon>Burkholderiaceae</taxon>
        <taxon>Caballeronia</taxon>
    </lineage>
</organism>
<gene>
    <name evidence="1" type="ORF">EOS_31455</name>
</gene>
<proteinExistence type="predicted"/>
<dbReference type="PATRIC" id="fig|908627.4.peg.7014"/>
<dbReference type="PROSITE" id="PS51257">
    <property type="entry name" value="PROKAR_LIPOPROTEIN"/>
    <property type="match status" value="1"/>
</dbReference>
<evidence type="ECO:0000313" key="2">
    <source>
        <dbReference type="Proteomes" id="UP000035963"/>
    </source>
</evidence>
<dbReference type="Proteomes" id="UP000035963">
    <property type="component" value="Unassembled WGS sequence"/>
</dbReference>
<accession>A0A0J1CNS4</accession>